<evidence type="ECO:0000256" key="3">
    <source>
        <dbReference type="ARBA" id="ARBA00022692"/>
    </source>
</evidence>
<dbReference type="InterPro" id="IPR017825">
    <property type="entry name" value="Lycopene_cyclase_dom"/>
</dbReference>
<keyword evidence="10" id="KW-1185">Reference proteome</keyword>
<keyword evidence="5 8" id="KW-1133">Transmembrane helix</keyword>
<accession>A0ABU1FS55</accession>
<dbReference type="RefSeq" id="WP_310536880.1">
    <property type="nucleotide sequence ID" value="NZ_BAAAOC010000091.1"/>
</dbReference>
<gene>
    <name evidence="9" type="ORF">RH857_05050</name>
</gene>
<comment type="caution">
    <text evidence="9">The sequence shown here is derived from an EMBL/GenBank/DDBJ whole genome shotgun (WGS) entry which is preliminary data.</text>
</comment>
<protein>
    <submittedName>
        <fullName evidence="9">Lycopene cyclase domain-containing protein</fullName>
    </submittedName>
</protein>
<evidence type="ECO:0000256" key="2">
    <source>
        <dbReference type="ARBA" id="ARBA00004829"/>
    </source>
</evidence>
<organism evidence="9 10">
    <name type="scientific">Nesterenkonia flava</name>
    <dbReference type="NCBI Taxonomy" id="469799"/>
    <lineage>
        <taxon>Bacteria</taxon>
        <taxon>Bacillati</taxon>
        <taxon>Actinomycetota</taxon>
        <taxon>Actinomycetes</taxon>
        <taxon>Micrococcales</taxon>
        <taxon>Micrococcaceae</taxon>
        <taxon>Nesterenkonia</taxon>
    </lineage>
</organism>
<dbReference type="Proteomes" id="UP001260872">
    <property type="component" value="Unassembled WGS sequence"/>
</dbReference>
<reference evidence="10" key="1">
    <citation type="submission" date="2023-07" db="EMBL/GenBank/DDBJ databases">
        <title>Description of three actinobacteria isolated from air of manufacturing shop in a pharmaceutical factory.</title>
        <authorList>
            <person name="Zhang D.-F."/>
        </authorList>
    </citation>
    <scope>NUCLEOTIDE SEQUENCE [LARGE SCALE GENOMIC DNA]</scope>
    <source>
        <strain evidence="10">CCTCC AB 207010</strain>
    </source>
</reference>
<dbReference type="EMBL" id="JAVKGT010000009">
    <property type="protein sequence ID" value="MDR5711500.1"/>
    <property type="molecule type" value="Genomic_DNA"/>
</dbReference>
<keyword evidence="3 8" id="KW-0812">Transmembrane</keyword>
<evidence type="ECO:0000256" key="1">
    <source>
        <dbReference type="ARBA" id="ARBA00004141"/>
    </source>
</evidence>
<feature type="transmembrane region" description="Helical" evidence="8">
    <location>
        <begin position="82"/>
        <end position="99"/>
    </location>
</feature>
<comment type="pathway">
    <text evidence="2">Carotenoid biosynthesis.</text>
</comment>
<dbReference type="NCBIfam" id="TIGR03462">
    <property type="entry name" value="CarR_dom_SF"/>
    <property type="match status" value="1"/>
</dbReference>
<feature type="transmembrane region" description="Helical" evidence="8">
    <location>
        <begin position="37"/>
        <end position="62"/>
    </location>
</feature>
<evidence type="ECO:0000256" key="6">
    <source>
        <dbReference type="ARBA" id="ARBA00023136"/>
    </source>
</evidence>
<evidence type="ECO:0000313" key="10">
    <source>
        <dbReference type="Proteomes" id="UP001260872"/>
    </source>
</evidence>
<feature type="transmembrane region" description="Helical" evidence="8">
    <location>
        <begin position="6"/>
        <end position="25"/>
    </location>
</feature>
<keyword evidence="4" id="KW-0125">Carotenoid biosynthesis</keyword>
<keyword evidence="7" id="KW-0413">Isomerase</keyword>
<evidence type="ECO:0000256" key="7">
    <source>
        <dbReference type="ARBA" id="ARBA00023235"/>
    </source>
</evidence>
<evidence type="ECO:0000256" key="5">
    <source>
        <dbReference type="ARBA" id="ARBA00022989"/>
    </source>
</evidence>
<name>A0ABU1FS55_9MICC</name>
<sequence length="113" mass="12086">MTYLSLSLWFIGAAALIAVLLPLCGGGRRSARPNLTAVALTLLALIILTAVFDSLMIAADLFYYAPEMLVGVHIGLAPIEDFAYPVAGGILLPSLWALLRSRRRSTEPVSKTS</sequence>
<evidence type="ECO:0000256" key="4">
    <source>
        <dbReference type="ARBA" id="ARBA00022746"/>
    </source>
</evidence>
<comment type="subcellular location">
    <subcellularLocation>
        <location evidence="1">Membrane</location>
        <topology evidence="1">Multi-pass membrane protein</topology>
    </subcellularLocation>
</comment>
<evidence type="ECO:0000256" key="8">
    <source>
        <dbReference type="SAM" id="Phobius"/>
    </source>
</evidence>
<proteinExistence type="predicted"/>
<keyword evidence="6 8" id="KW-0472">Membrane</keyword>
<evidence type="ECO:0000313" key="9">
    <source>
        <dbReference type="EMBL" id="MDR5711500.1"/>
    </source>
</evidence>